<dbReference type="PANTHER" id="PTHR33908:SF11">
    <property type="entry name" value="MEMBRANE PROTEIN"/>
    <property type="match status" value="1"/>
</dbReference>
<reference evidence="10" key="1">
    <citation type="journal article" date="2019" name="Int. J. Syst. Evol. Microbiol.">
        <title>The Global Catalogue of Microorganisms (GCM) 10K type strain sequencing project: providing services to taxonomists for standard genome sequencing and annotation.</title>
        <authorList>
            <consortium name="The Broad Institute Genomics Platform"/>
            <consortium name="The Broad Institute Genome Sequencing Center for Infectious Disease"/>
            <person name="Wu L."/>
            <person name="Ma J."/>
        </authorList>
    </citation>
    <scope>NUCLEOTIDE SEQUENCE [LARGE SCALE GENOMIC DNA]</scope>
    <source>
        <strain evidence="10">KACC 12633</strain>
    </source>
</reference>
<evidence type="ECO:0000256" key="4">
    <source>
        <dbReference type="ARBA" id="ARBA00022679"/>
    </source>
</evidence>
<feature type="transmembrane region" description="Helical" evidence="8">
    <location>
        <begin position="202"/>
        <end position="218"/>
    </location>
</feature>
<feature type="transmembrane region" description="Helical" evidence="8">
    <location>
        <begin position="20"/>
        <end position="42"/>
    </location>
</feature>
<dbReference type="InterPro" id="IPR050297">
    <property type="entry name" value="LipidA_mod_glycosyltrf_83"/>
</dbReference>
<feature type="transmembrane region" description="Helical" evidence="8">
    <location>
        <begin position="408"/>
        <end position="431"/>
    </location>
</feature>
<dbReference type="EMBL" id="JBHSML010000032">
    <property type="protein sequence ID" value="MFC5519130.1"/>
    <property type="molecule type" value="Genomic_DNA"/>
</dbReference>
<comment type="caution">
    <text evidence="9">The sequence shown here is derived from an EMBL/GenBank/DDBJ whole genome shotgun (WGS) entry which is preliminary data.</text>
</comment>
<keyword evidence="10" id="KW-1185">Reference proteome</keyword>
<feature type="transmembrane region" description="Helical" evidence="8">
    <location>
        <begin position="437"/>
        <end position="461"/>
    </location>
</feature>
<keyword evidence="7 8" id="KW-0472">Membrane</keyword>
<proteinExistence type="predicted"/>
<organism evidence="9 10">
    <name type="scientific">Kaistia terrae</name>
    <dbReference type="NCBI Taxonomy" id="537017"/>
    <lineage>
        <taxon>Bacteria</taxon>
        <taxon>Pseudomonadati</taxon>
        <taxon>Pseudomonadota</taxon>
        <taxon>Alphaproteobacteria</taxon>
        <taxon>Hyphomicrobiales</taxon>
        <taxon>Kaistiaceae</taxon>
        <taxon>Kaistia</taxon>
    </lineage>
</organism>
<keyword evidence="5 8" id="KW-0812">Transmembrane</keyword>
<dbReference type="Proteomes" id="UP001596150">
    <property type="component" value="Unassembled WGS sequence"/>
</dbReference>
<name>A0ABW0Q3H8_9HYPH</name>
<keyword evidence="6 8" id="KW-1133">Transmembrane helix</keyword>
<evidence type="ECO:0000313" key="9">
    <source>
        <dbReference type="EMBL" id="MFC5519130.1"/>
    </source>
</evidence>
<evidence type="ECO:0000313" key="10">
    <source>
        <dbReference type="Proteomes" id="UP001596150"/>
    </source>
</evidence>
<keyword evidence="2" id="KW-1003">Cell membrane</keyword>
<evidence type="ECO:0000256" key="3">
    <source>
        <dbReference type="ARBA" id="ARBA00022676"/>
    </source>
</evidence>
<feature type="transmembrane region" description="Helical" evidence="8">
    <location>
        <begin position="375"/>
        <end position="396"/>
    </location>
</feature>
<protein>
    <recommendedName>
        <fullName evidence="11">Glycosyltransferase RgtA/B/C/D-like domain-containing protein</fullName>
    </recommendedName>
</protein>
<evidence type="ECO:0008006" key="11">
    <source>
        <dbReference type="Google" id="ProtNLM"/>
    </source>
</evidence>
<evidence type="ECO:0000256" key="2">
    <source>
        <dbReference type="ARBA" id="ARBA00022475"/>
    </source>
</evidence>
<keyword evidence="3" id="KW-0328">Glycosyltransferase</keyword>
<dbReference type="RefSeq" id="WP_266346107.1">
    <property type="nucleotide sequence ID" value="NZ_JAPKNH010000013.1"/>
</dbReference>
<feature type="transmembrane region" description="Helical" evidence="8">
    <location>
        <begin position="150"/>
        <end position="173"/>
    </location>
</feature>
<evidence type="ECO:0000256" key="8">
    <source>
        <dbReference type="SAM" id="Phobius"/>
    </source>
</evidence>
<evidence type="ECO:0000256" key="1">
    <source>
        <dbReference type="ARBA" id="ARBA00004651"/>
    </source>
</evidence>
<gene>
    <name evidence="9" type="ORF">ACFPP9_25420</name>
</gene>
<keyword evidence="4" id="KW-0808">Transferase</keyword>
<feature type="transmembrane region" description="Helical" evidence="8">
    <location>
        <begin position="116"/>
        <end position="138"/>
    </location>
</feature>
<evidence type="ECO:0000256" key="7">
    <source>
        <dbReference type="ARBA" id="ARBA00023136"/>
    </source>
</evidence>
<dbReference type="PANTHER" id="PTHR33908">
    <property type="entry name" value="MANNOSYLTRANSFERASE YKCB-RELATED"/>
    <property type="match status" value="1"/>
</dbReference>
<sequence length="488" mass="52771">MVGSQHHTGTSTLLCRSGVLPAGSFGLPGLISVVIVLVSAVLQIMINEPRWQGDTSLYIEVAKNIFEYGCYSDDIVTDDCTSNFISTKAPGYSIFVALSYFLGGQSTSTVLVSQSLAYALSVILLILSLRGTGAMQVATATLLSFSPATFAWSSILMPEYLSAATTILVAASLVRSVRRGRLDVLAVSLAIAAAVIVRREQVFLLVAVCVVGLSLMDWRTLLKALAPIGISAGIGLFAWQIPAAVKGEWEQPSYLYKGDRPSGVIDLWRATALSQESASQFLWPIWNKQYSTIESAAKFHFSPSVEPDLGRLMEQASRLTDGGPFPSELDENFATLANSFQRNNPVEAYVLVPLTRATLLWTRKDTVTSYGWNNLILANIAHIYTLLVISAALIFWPMAILLGDRAAFLPLTAALLTTTVRTAILVSISLTAIELRYLVPIMPSIEVAVAISIVSFWRTIFRAGAVAVRKRTPAALTAPDEESNSRSA</sequence>
<evidence type="ECO:0000256" key="6">
    <source>
        <dbReference type="ARBA" id="ARBA00022989"/>
    </source>
</evidence>
<comment type="subcellular location">
    <subcellularLocation>
        <location evidence="1">Cell membrane</location>
        <topology evidence="1">Multi-pass membrane protein</topology>
    </subcellularLocation>
</comment>
<evidence type="ECO:0000256" key="5">
    <source>
        <dbReference type="ARBA" id="ARBA00022692"/>
    </source>
</evidence>
<accession>A0ABW0Q3H8</accession>